<feature type="signal peptide" evidence="1">
    <location>
        <begin position="1"/>
        <end position="26"/>
    </location>
</feature>
<dbReference type="InterPro" id="IPR046470">
    <property type="entry name" value="SAM_HAT_C"/>
</dbReference>
<dbReference type="Gene3D" id="2.40.30.90">
    <property type="entry name" value="Bacterial fluorinating enzyme like"/>
    <property type="match status" value="1"/>
</dbReference>
<evidence type="ECO:0000313" key="4">
    <source>
        <dbReference type="Proteomes" id="UP000526501"/>
    </source>
</evidence>
<dbReference type="Pfam" id="PF20257">
    <property type="entry name" value="SAM_HAT_C"/>
    <property type="match status" value="1"/>
</dbReference>
<dbReference type="AlphaFoldDB" id="A0A7X1E961"/>
<feature type="chain" id="PRO_5031323960" description="S-adenosyl-l-methionine hydroxide adenosyltransferase C-terminal domain-containing protein" evidence="1">
    <location>
        <begin position="27"/>
        <end position="362"/>
    </location>
</feature>
<name>A0A7X1E961_9BACT</name>
<dbReference type="SUPFAM" id="SSF101852">
    <property type="entry name" value="Bacterial fluorinating enzyme, C-terminal domain"/>
    <property type="match status" value="1"/>
</dbReference>
<dbReference type="InterPro" id="IPR029058">
    <property type="entry name" value="AB_hydrolase_fold"/>
</dbReference>
<protein>
    <recommendedName>
        <fullName evidence="2">S-adenosyl-l-methionine hydroxide adenosyltransferase C-terminal domain-containing protein</fullName>
    </recommendedName>
</protein>
<dbReference type="Gene3D" id="3.40.50.1820">
    <property type="entry name" value="alpha/beta hydrolase"/>
    <property type="match status" value="1"/>
</dbReference>
<dbReference type="InterPro" id="IPR023227">
    <property type="entry name" value="SAM_OH_AdoTrfase_C_sf"/>
</dbReference>
<accession>A0A7X1E961</accession>
<gene>
    <name evidence="3" type="ORF">H5P27_15665</name>
</gene>
<comment type="caution">
    <text evidence="3">The sequence shown here is derived from an EMBL/GenBank/DDBJ whole genome shotgun (WGS) entry which is preliminary data.</text>
</comment>
<evidence type="ECO:0000313" key="3">
    <source>
        <dbReference type="EMBL" id="MBC2607490.1"/>
    </source>
</evidence>
<dbReference type="Proteomes" id="UP000526501">
    <property type="component" value="Unassembled WGS sequence"/>
</dbReference>
<keyword evidence="4" id="KW-1185">Reference proteome</keyword>
<proteinExistence type="predicted"/>
<sequence length="362" mass="39099">MTKRPRFSKLLLTCGFLLSALPFLQAEQVLTGEIEGAKFELTLPENPSGKLLLLAHGYRPEGLPLAASVGESHDLYSNLVDDGWAVASTSYRRNGWILEDAALDLINLHDHIRENVAYEPTLVILMGNSMGGGVVTWLSEHEPQRFDGALAMGAYLFEPIGDSETPSTTLAPYYSGKPQFPILFLTNTSELEGPAAYVSMAAEAAIAPVLWTIDREGHVNQNEAEQGAALAALVNWVESGEIEPDADGTIHAATASTAVFEGDTAKGRAITLVPVYGNIITSFVREDFQRLGLELGDSFSLSAQGQTVSVKLGKTYTDVPVGDWVGFWDADGYLLICRNYKNAVATLGLPEDAPIEIQKQDP</sequence>
<reference evidence="3 4" key="1">
    <citation type="submission" date="2020-07" db="EMBL/GenBank/DDBJ databases">
        <authorList>
            <person name="Feng X."/>
        </authorList>
    </citation>
    <scope>NUCLEOTIDE SEQUENCE [LARGE SCALE GENOMIC DNA]</scope>
    <source>
        <strain evidence="3 4">JCM23202</strain>
    </source>
</reference>
<evidence type="ECO:0000259" key="2">
    <source>
        <dbReference type="Pfam" id="PF20257"/>
    </source>
</evidence>
<keyword evidence="1" id="KW-0732">Signal</keyword>
<dbReference type="RefSeq" id="WP_185661376.1">
    <property type="nucleotide sequence ID" value="NZ_CAWPOO010000013.1"/>
</dbReference>
<evidence type="ECO:0000256" key="1">
    <source>
        <dbReference type="SAM" id="SignalP"/>
    </source>
</evidence>
<organism evidence="3 4">
    <name type="scientific">Pelagicoccus albus</name>
    <dbReference type="NCBI Taxonomy" id="415222"/>
    <lineage>
        <taxon>Bacteria</taxon>
        <taxon>Pseudomonadati</taxon>
        <taxon>Verrucomicrobiota</taxon>
        <taxon>Opitutia</taxon>
        <taxon>Puniceicoccales</taxon>
        <taxon>Pelagicoccaceae</taxon>
        <taxon>Pelagicoccus</taxon>
    </lineage>
</organism>
<feature type="domain" description="S-adenosyl-l-methionine hydroxide adenosyltransferase C-terminal" evidence="2">
    <location>
        <begin position="275"/>
        <end position="355"/>
    </location>
</feature>
<dbReference type="EMBL" id="JACHVC010000013">
    <property type="protein sequence ID" value="MBC2607490.1"/>
    <property type="molecule type" value="Genomic_DNA"/>
</dbReference>
<dbReference type="SUPFAM" id="SSF53474">
    <property type="entry name" value="alpha/beta-Hydrolases"/>
    <property type="match status" value="1"/>
</dbReference>